<dbReference type="AlphaFoldDB" id="A0A4R6TM31"/>
<keyword evidence="3" id="KW-1185">Reference proteome</keyword>
<dbReference type="SUPFAM" id="SSF159888">
    <property type="entry name" value="YdhG-like"/>
    <property type="match status" value="1"/>
</dbReference>
<accession>A0A4R6TM31</accession>
<dbReference type="Proteomes" id="UP000295468">
    <property type="component" value="Unassembled WGS sequence"/>
</dbReference>
<evidence type="ECO:0000313" key="3">
    <source>
        <dbReference type="Proteomes" id="UP000295468"/>
    </source>
</evidence>
<gene>
    <name evidence="2" type="ORF">CLV82_2665</name>
</gene>
<sequence>MDHSEKVEAYYEKEQPFKEAIGILRELAIKSGAGETLKWGSPVYTVQGKNIFGIMAFKEHFGIWFFNGVYLKDSLGVLQTGQEKTKAMRHWKFRSAEDIDQNAVLAYMKEAVKNQEKGLEWKPERTEHTIIPALLKDALESDPVLKESFGKLSPYKQREFCEHIETAKQEKTKQRRLEKSLPMIRKGVGLHDKYRS</sequence>
<dbReference type="Pfam" id="PF13376">
    <property type="entry name" value="OmdA"/>
    <property type="match status" value="1"/>
</dbReference>
<reference evidence="2 3" key="1">
    <citation type="submission" date="2019-03" db="EMBL/GenBank/DDBJ databases">
        <title>Genomic Encyclopedia of Archaeal and Bacterial Type Strains, Phase II (KMG-II): from individual species to whole genera.</title>
        <authorList>
            <person name="Goeker M."/>
        </authorList>
    </citation>
    <scope>NUCLEOTIDE SEQUENCE [LARGE SCALE GENOMIC DNA]</scope>
    <source>
        <strain evidence="2 3">DSM 18435</strain>
    </source>
</reference>
<dbReference type="RefSeq" id="WP_133644795.1">
    <property type="nucleotide sequence ID" value="NZ_SNYI01000003.1"/>
</dbReference>
<comment type="caution">
    <text evidence="2">The sequence shown here is derived from an EMBL/GenBank/DDBJ whole genome shotgun (WGS) entry which is preliminary data.</text>
</comment>
<dbReference type="EMBL" id="SNYI01000003">
    <property type="protein sequence ID" value="TDQ29211.1"/>
    <property type="molecule type" value="Genomic_DNA"/>
</dbReference>
<dbReference type="OrthoDB" id="214150at2"/>
<dbReference type="Pfam" id="PF08818">
    <property type="entry name" value="DUF1801"/>
    <property type="match status" value="1"/>
</dbReference>
<organism evidence="2 3">
    <name type="scientific">Zeaxanthinibacter enoshimensis</name>
    <dbReference type="NCBI Taxonomy" id="392009"/>
    <lineage>
        <taxon>Bacteria</taxon>
        <taxon>Pseudomonadati</taxon>
        <taxon>Bacteroidota</taxon>
        <taxon>Flavobacteriia</taxon>
        <taxon>Flavobacteriales</taxon>
        <taxon>Flavobacteriaceae</taxon>
        <taxon>Zeaxanthinibacter</taxon>
    </lineage>
</organism>
<dbReference type="InterPro" id="IPR014922">
    <property type="entry name" value="YdhG-like"/>
</dbReference>
<evidence type="ECO:0000313" key="2">
    <source>
        <dbReference type="EMBL" id="TDQ29211.1"/>
    </source>
</evidence>
<name>A0A4R6TM31_9FLAO</name>
<protein>
    <submittedName>
        <fullName evidence="2">Uncharacterized protein YdeI (YjbR/CyaY-like superfamily)</fullName>
    </submittedName>
</protein>
<dbReference type="InterPro" id="IPR016786">
    <property type="entry name" value="YdeI_bac"/>
</dbReference>
<dbReference type="PIRSF" id="PIRSF021308">
    <property type="entry name" value="UCP021308"/>
    <property type="match status" value="1"/>
</dbReference>
<proteinExistence type="predicted"/>
<dbReference type="Gene3D" id="3.90.1150.200">
    <property type="match status" value="1"/>
</dbReference>
<evidence type="ECO:0000259" key="1">
    <source>
        <dbReference type="Pfam" id="PF08818"/>
    </source>
</evidence>
<feature type="domain" description="YdhG-like" evidence="1">
    <location>
        <begin position="25"/>
        <end position="112"/>
    </location>
</feature>